<keyword evidence="1" id="KW-0732">Signal</keyword>
<reference evidence="2 3" key="1">
    <citation type="submission" date="2020-02" db="EMBL/GenBank/DDBJ databases">
        <title>complete genome sequence of Rhodobacteraceae bacterium.</title>
        <authorList>
            <person name="Park J."/>
            <person name="Kim Y.-S."/>
            <person name="Kim K.-H."/>
        </authorList>
    </citation>
    <scope>NUCLEOTIDE SEQUENCE [LARGE SCALE GENOMIC DNA]</scope>
    <source>
        <strain evidence="2 3">RR4-56</strain>
    </source>
</reference>
<dbReference type="SUPFAM" id="SSF53850">
    <property type="entry name" value="Periplasmic binding protein-like II"/>
    <property type="match status" value="1"/>
</dbReference>
<evidence type="ECO:0000313" key="2">
    <source>
        <dbReference type="EMBL" id="QIE56609.1"/>
    </source>
</evidence>
<evidence type="ECO:0000256" key="1">
    <source>
        <dbReference type="SAM" id="SignalP"/>
    </source>
</evidence>
<feature type="chain" id="PRO_5029462605" evidence="1">
    <location>
        <begin position="29"/>
        <end position="346"/>
    </location>
</feature>
<dbReference type="PANTHER" id="PTHR42941:SF1">
    <property type="entry name" value="SLL1037 PROTEIN"/>
    <property type="match status" value="1"/>
</dbReference>
<feature type="signal peptide" evidence="1">
    <location>
        <begin position="1"/>
        <end position="28"/>
    </location>
</feature>
<dbReference type="EMBL" id="CP049056">
    <property type="protein sequence ID" value="QIE56609.1"/>
    <property type="molecule type" value="Genomic_DNA"/>
</dbReference>
<proteinExistence type="predicted"/>
<dbReference type="InterPro" id="IPR011852">
    <property type="entry name" value="TRAP_TAXI"/>
</dbReference>
<dbReference type="NCBIfam" id="TIGR02122">
    <property type="entry name" value="TRAP_TAXI"/>
    <property type="match status" value="1"/>
</dbReference>
<dbReference type="Pfam" id="PF16868">
    <property type="entry name" value="NMT1_3"/>
    <property type="match status" value="1"/>
</dbReference>
<evidence type="ECO:0000313" key="3">
    <source>
        <dbReference type="Proteomes" id="UP000503336"/>
    </source>
</evidence>
<gene>
    <name evidence="2" type="ORF">G5B40_14895</name>
</gene>
<dbReference type="AlphaFoldDB" id="A0A7L5C3X1"/>
<dbReference type="Proteomes" id="UP000503336">
    <property type="component" value="Chromosome"/>
</dbReference>
<keyword evidence="3" id="KW-1185">Reference proteome</keyword>
<accession>A0A7L5C3X1</accession>
<dbReference type="Gene3D" id="3.40.190.10">
    <property type="entry name" value="Periplasmic binding protein-like II"/>
    <property type="match status" value="2"/>
</dbReference>
<dbReference type="PANTHER" id="PTHR42941">
    <property type="entry name" value="SLL1037 PROTEIN"/>
    <property type="match status" value="1"/>
</dbReference>
<name>A0A7L5C3X1_9RHOB</name>
<organism evidence="2 3">
    <name type="scientific">Pikeienuella piscinae</name>
    <dbReference type="NCBI Taxonomy" id="2748098"/>
    <lineage>
        <taxon>Bacteria</taxon>
        <taxon>Pseudomonadati</taxon>
        <taxon>Pseudomonadota</taxon>
        <taxon>Alphaproteobacteria</taxon>
        <taxon>Rhodobacterales</taxon>
        <taxon>Paracoccaceae</taxon>
        <taxon>Pikeienuella</taxon>
    </lineage>
</organism>
<dbReference type="RefSeq" id="WP_165100070.1">
    <property type="nucleotide sequence ID" value="NZ_CP049056.1"/>
</dbReference>
<dbReference type="KEGG" id="hdh:G5B40_14895"/>
<sequence length="346" mass="37198">MTKFRSLKGTLAAALAAVAVFGAAGAGAQEKTHLKMDTLAPGSSAYVFAVAVTNVVQKHLPYEIQVSSGKSAVRMAIDAAKGQVDLYLASMAVNQFMENGEAMFKNSPEAPELFAKLRGIINYPIGAYYMVTYADSGIETLKDIKGKRVFLGPPKGAARVVTGQIVKGVAGYEPGVDFEEAKLDWNSAQQAFQDGQLDVYMGLTSIPSPQIEQFATSRKLRLLGIPAAALESDDVMKALNPPGRTIESIPPEIYGDRLVNTAPVATVGSQAGLATHIGVDEEVVYQLTKAIFENLDEFHANAAWLSQITPETVFTSMNFPLHAGAYRYFHEIGLEVPEELIPPEAQ</sequence>
<protein>
    <submittedName>
        <fullName evidence="2">TAXI family TRAP transporter solute-binding subunit</fullName>
    </submittedName>
</protein>